<dbReference type="InterPro" id="IPR035595">
    <property type="entry name" value="UDP_glycos_trans_CS"/>
</dbReference>
<keyword evidence="6" id="KW-1185">Reference proteome</keyword>
<dbReference type="GO" id="GO:0080043">
    <property type="term" value="F:quercetin 3-O-glucosyltransferase activity"/>
    <property type="evidence" value="ECO:0007669"/>
    <property type="project" value="TreeGrafter"/>
</dbReference>
<dbReference type="SUPFAM" id="SSF53756">
    <property type="entry name" value="UDP-Glycosyltransferase/glycogen phosphorylase"/>
    <property type="match status" value="1"/>
</dbReference>
<evidence type="ECO:0000256" key="1">
    <source>
        <dbReference type="ARBA" id="ARBA00009995"/>
    </source>
</evidence>
<evidence type="ECO:0000256" key="4">
    <source>
        <dbReference type="RuleBase" id="RU362057"/>
    </source>
</evidence>
<evidence type="ECO:0000313" key="5">
    <source>
        <dbReference type="EMBL" id="KAF8726043.1"/>
    </source>
</evidence>
<dbReference type="AlphaFoldDB" id="A0A835F283"/>
<protein>
    <recommendedName>
        <fullName evidence="4">Glycosyltransferase</fullName>
        <ecNumber evidence="4">2.4.1.-</ecNumber>
    </recommendedName>
</protein>
<dbReference type="FunFam" id="3.40.50.2000:FF:000060">
    <property type="entry name" value="Glycosyltransferase"/>
    <property type="match status" value="1"/>
</dbReference>
<dbReference type="CDD" id="cd03784">
    <property type="entry name" value="GT1_Gtf-like"/>
    <property type="match status" value="1"/>
</dbReference>
<dbReference type="GO" id="GO:0080044">
    <property type="term" value="F:quercetin 7-O-glucosyltransferase activity"/>
    <property type="evidence" value="ECO:0007669"/>
    <property type="project" value="TreeGrafter"/>
</dbReference>
<dbReference type="PANTHER" id="PTHR11926:SF744">
    <property type="entry name" value="GLYCOSYLTRANSFERASE"/>
    <property type="match status" value="1"/>
</dbReference>
<dbReference type="Pfam" id="PF00201">
    <property type="entry name" value="UDPGT"/>
    <property type="match status" value="1"/>
</dbReference>
<evidence type="ECO:0000256" key="2">
    <source>
        <dbReference type="ARBA" id="ARBA00022679"/>
    </source>
</evidence>
<comment type="similarity">
    <text evidence="1 3">Belongs to the UDP-glycosyltransferase family.</text>
</comment>
<organism evidence="5 6">
    <name type="scientific">Digitaria exilis</name>
    <dbReference type="NCBI Taxonomy" id="1010633"/>
    <lineage>
        <taxon>Eukaryota</taxon>
        <taxon>Viridiplantae</taxon>
        <taxon>Streptophyta</taxon>
        <taxon>Embryophyta</taxon>
        <taxon>Tracheophyta</taxon>
        <taxon>Spermatophyta</taxon>
        <taxon>Magnoliopsida</taxon>
        <taxon>Liliopsida</taxon>
        <taxon>Poales</taxon>
        <taxon>Poaceae</taxon>
        <taxon>PACMAD clade</taxon>
        <taxon>Panicoideae</taxon>
        <taxon>Panicodae</taxon>
        <taxon>Paniceae</taxon>
        <taxon>Anthephorinae</taxon>
        <taxon>Digitaria</taxon>
    </lineage>
</organism>
<dbReference type="PANTHER" id="PTHR11926">
    <property type="entry name" value="GLUCOSYL/GLUCURONOSYL TRANSFERASES"/>
    <property type="match status" value="1"/>
</dbReference>
<dbReference type="OrthoDB" id="5835829at2759"/>
<name>A0A835F283_9POAL</name>
<keyword evidence="3" id="KW-0328">Glycosyltransferase</keyword>
<accession>A0A835F283</accession>
<evidence type="ECO:0000256" key="3">
    <source>
        <dbReference type="RuleBase" id="RU003718"/>
    </source>
</evidence>
<dbReference type="InterPro" id="IPR002213">
    <property type="entry name" value="UDP_glucos_trans"/>
</dbReference>
<dbReference type="EMBL" id="JACEFO010001653">
    <property type="protein sequence ID" value="KAF8726043.1"/>
    <property type="molecule type" value="Genomic_DNA"/>
</dbReference>
<evidence type="ECO:0000313" key="6">
    <source>
        <dbReference type="Proteomes" id="UP000636709"/>
    </source>
</evidence>
<comment type="caution">
    <text evidence="5">The sequence shown here is derived from an EMBL/GenBank/DDBJ whole genome shotgun (WGS) entry which is preliminary data.</text>
</comment>
<dbReference type="Proteomes" id="UP000636709">
    <property type="component" value="Unassembled WGS sequence"/>
</dbReference>
<proteinExistence type="inferred from homology"/>
<reference evidence="5" key="1">
    <citation type="submission" date="2020-07" db="EMBL/GenBank/DDBJ databases">
        <title>Genome sequence and genetic diversity analysis of an under-domesticated orphan crop, white fonio (Digitaria exilis).</title>
        <authorList>
            <person name="Bennetzen J.L."/>
            <person name="Chen S."/>
            <person name="Ma X."/>
            <person name="Wang X."/>
            <person name="Yssel A.E.J."/>
            <person name="Chaluvadi S.R."/>
            <person name="Johnson M."/>
            <person name="Gangashetty P."/>
            <person name="Hamidou F."/>
            <person name="Sanogo M.D."/>
            <person name="Zwaenepoel A."/>
            <person name="Wallace J."/>
            <person name="Van De Peer Y."/>
            <person name="Van Deynze A."/>
        </authorList>
    </citation>
    <scope>NUCLEOTIDE SEQUENCE</scope>
    <source>
        <tissue evidence="5">Leaves</tissue>
    </source>
</reference>
<dbReference type="FunFam" id="3.40.50.2000:FF:000135">
    <property type="entry name" value="Glycosyltransferase"/>
    <property type="match status" value="1"/>
</dbReference>
<gene>
    <name evidence="5" type="ORF">HU200_020629</name>
</gene>
<keyword evidence="2 3" id="KW-0808">Transferase</keyword>
<dbReference type="Gene3D" id="3.40.50.2000">
    <property type="entry name" value="Glycogen Phosphorylase B"/>
    <property type="match status" value="2"/>
</dbReference>
<sequence length="515" mass="55497">MEQQEPSAMATKHHPQQQQHFLIVTYPAQGHITPARHLARRLATTCPGARATICVPLSAFRRMFPCAAATATAAEEEMAAAVSVDSEQVAYVAYSDGYDGGFDSAADSYASYMERARSSGERSLAAALRRLRAAGRPVTCAVYTLLLPWVAAVARDHGVPATAVFWIQPATALAAYFHYFRGHRDAFVAAAAKSGEDAGVQVRLPGLQPLRVRDLPSFLAITDDDHPFAFVLPEFRELIDAVERDGGSSSRTYVLANTFDAMEHDALESLSPHIEVFAVGPVLSFLHEEADDIKNTPSPPRDVFEHDKSRYLSWLDSKPSKSVVYISFGSSSVMSRNQVTEITNAMARIKRPFLWVLRKDNCKDDNKDDAAAIKKLASSAADDDNAGMVVAWCDQARVLSHASVACFVTHGGWNSTLESVACGVPLVVAPQYSDQGTAAWLVAERVGAGVRAAAREADGVVDADELVRCVEVATSEAVAARAAAWKEEARAAVADGGGSDRSLREFLRQIAGDGN</sequence>
<dbReference type="PROSITE" id="PS00375">
    <property type="entry name" value="UDPGT"/>
    <property type="match status" value="1"/>
</dbReference>
<dbReference type="EC" id="2.4.1.-" evidence="4"/>